<gene>
    <name evidence="17" type="ORF">SAMN05660649_02074</name>
</gene>
<comment type="subcellular location">
    <subcellularLocation>
        <location evidence="1">Cell membrane</location>
        <topology evidence="1">Peripheral membrane protein</topology>
    </subcellularLocation>
</comment>
<dbReference type="PANTHER" id="PTHR43297">
    <property type="entry name" value="OLIGOPEPTIDE TRANSPORT ATP-BINDING PROTEIN APPD"/>
    <property type="match status" value="1"/>
</dbReference>
<dbReference type="GO" id="GO:0005886">
    <property type="term" value="C:plasma membrane"/>
    <property type="evidence" value="ECO:0007669"/>
    <property type="project" value="UniProtKB-SubCell"/>
</dbReference>
<evidence type="ECO:0000256" key="5">
    <source>
        <dbReference type="ARBA" id="ARBA00022596"/>
    </source>
</evidence>
<dbReference type="Pfam" id="PF00005">
    <property type="entry name" value="ABC_tran"/>
    <property type="match status" value="1"/>
</dbReference>
<keyword evidence="7 17" id="KW-0067">ATP-binding</keyword>
<keyword evidence="10" id="KW-0921">Nickel transport</keyword>
<evidence type="ECO:0000256" key="6">
    <source>
        <dbReference type="ARBA" id="ARBA00022741"/>
    </source>
</evidence>
<keyword evidence="8" id="KW-1278">Translocase</keyword>
<dbReference type="AlphaFoldDB" id="A0A1I2SYT7"/>
<evidence type="ECO:0000256" key="11">
    <source>
        <dbReference type="ARBA" id="ARBA00023136"/>
    </source>
</evidence>
<dbReference type="CDD" id="cd03257">
    <property type="entry name" value="ABC_NikE_OppD_transporters"/>
    <property type="match status" value="1"/>
</dbReference>
<evidence type="ECO:0000256" key="4">
    <source>
        <dbReference type="ARBA" id="ARBA00022475"/>
    </source>
</evidence>
<dbReference type="EMBL" id="FOOX01000006">
    <property type="protein sequence ID" value="SFG57778.1"/>
    <property type="molecule type" value="Genomic_DNA"/>
</dbReference>
<dbReference type="RefSeq" id="WP_092471297.1">
    <property type="nucleotide sequence ID" value="NZ_FOOX01000006.1"/>
</dbReference>
<dbReference type="InterPro" id="IPR003439">
    <property type="entry name" value="ABC_transporter-like_ATP-bd"/>
</dbReference>
<feature type="domain" description="ABC transporter" evidence="16">
    <location>
        <begin position="7"/>
        <end position="257"/>
    </location>
</feature>
<evidence type="ECO:0000256" key="15">
    <source>
        <dbReference type="ARBA" id="ARBA00048610"/>
    </source>
</evidence>
<dbReference type="GO" id="GO:0005524">
    <property type="term" value="F:ATP binding"/>
    <property type="evidence" value="ECO:0007669"/>
    <property type="project" value="UniProtKB-KW"/>
</dbReference>
<dbReference type="InterPro" id="IPR017871">
    <property type="entry name" value="ABC_transporter-like_CS"/>
</dbReference>
<dbReference type="OrthoDB" id="9806285at2"/>
<dbReference type="GO" id="GO:0016887">
    <property type="term" value="F:ATP hydrolysis activity"/>
    <property type="evidence" value="ECO:0007669"/>
    <property type="project" value="InterPro"/>
</dbReference>
<keyword evidence="6" id="KW-0547">Nucleotide-binding</keyword>
<dbReference type="InterPro" id="IPR013563">
    <property type="entry name" value="Oligopep_ABC_C"/>
</dbReference>
<dbReference type="GO" id="GO:0015833">
    <property type="term" value="P:peptide transport"/>
    <property type="evidence" value="ECO:0007669"/>
    <property type="project" value="InterPro"/>
</dbReference>
<keyword evidence="5" id="KW-0533">Nickel</keyword>
<dbReference type="STRING" id="341036.SAMN05660649_02074"/>
<dbReference type="PANTHER" id="PTHR43297:SF13">
    <property type="entry name" value="NICKEL ABC TRANSPORTER, ATP-BINDING PROTEIN"/>
    <property type="match status" value="1"/>
</dbReference>
<protein>
    <recommendedName>
        <fullName evidence="14">Nickel import system ATP-binding protein NikD</fullName>
        <ecNumber evidence="13">7.2.2.11</ecNumber>
    </recommendedName>
</protein>
<evidence type="ECO:0000256" key="2">
    <source>
        <dbReference type="ARBA" id="ARBA00005417"/>
    </source>
</evidence>
<dbReference type="FunFam" id="3.40.50.300:FF:000016">
    <property type="entry name" value="Oligopeptide ABC transporter ATP-binding component"/>
    <property type="match status" value="1"/>
</dbReference>
<dbReference type="SMART" id="SM00382">
    <property type="entry name" value="AAA"/>
    <property type="match status" value="1"/>
</dbReference>
<evidence type="ECO:0000256" key="12">
    <source>
        <dbReference type="ARBA" id="ARBA00038669"/>
    </source>
</evidence>
<keyword evidence="3" id="KW-0813">Transport</keyword>
<dbReference type="NCBIfam" id="TIGR01727">
    <property type="entry name" value="oligo_HPY"/>
    <property type="match status" value="1"/>
</dbReference>
<evidence type="ECO:0000256" key="9">
    <source>
        <dbReference type="ARBA" id="ARBA00023065"/>
    </source>
</evidence>
<organism evidence="17 18">
    <name type="scientific">Desulfotruncus arcticus DSM 17038</name>
    <dbReference type="NCBI Taxonomy" id="1121424"/>
    <lineage>
        <taxon>Bacteria</taxon>
        <taxon>Bacillati</taxon>
        <taxon>Bacillota</taxon>
        <taxon>Clostridia</taxon>
        <taxon>Eubacteriales</taxon>
        <taxon>Desulfallaceae</taxon>
        <taxon>Desulfotruncus</taxon>
    </lineage>
</organism>
<dbReference type="GO" id="GO:0015413">
    <property type="term" value="F:ABC-type nickel transporter activity"/>
    <property type="evidence" value="ECO:0007669"/>
    <property type="project" value="UniProtKB-EC"/>
</dbReference>
<evidence type="ECO:0000256" key="3">
    <source>
        <dbReference type="ARBA" id="ARBA00022448"/>
    </source>
</evidence>
<evidence type="ECO:0000256" key="13">
    <source>
        <dbReference type="ARBA" id="ARBA00039098"/>
    </source>
</evidence>
<dbReference type="EC" id="7.2.2.11" evidence="13"/>
<keyword evidence="9" id="KW-0406">Ion transport</keyword>
<evidence type="ECO:0000256" key="10">
    <source>
        <dbReference type="ARBA" id="ARBA00023112"/>
    </source>
</evidence>
<dbReference type="Gene3D" id="3.40.50.300">
    <property type="entry name" value="P-loop containing nucleotide triphosphate hydrolases"/>
    <property type="match status" value="1"/>
</dbReference>
<comment type="subunit">
    <text evidence="12">The complex is composed of two ATP-binding proteins (NikD and NikE), two transmembrane proteins (NikB and NikC) and a solute-binding protein (NikA).</text>
</comment>
<accession>A0A1I2SYT7</accession>
<comment type="catalytic activity">
    <reaction evidence="15">
        <text>Ni(2+)(out) + ATP + H2O = Ni(2+)(in) + ADP + phosphate + H(+)</text>
        <dbReference type="Rhea" id="RHEA:15557"/>
        <dbReference type="ChEBI" id="CHEBI:15377"/>
        <dbReference type="ChEBI" id="CHEBI:15378"/>
        <dbReference type="ChEBI" id="CHEBI:30616"/>
        <dbReference type="ChEBI" id="CHEBI:43474"/>
        <dbReference type="ChEBI" id="CHEBI:49786"/>
        <dbReference type="ChEBI" id="CHEBI:456216"/>
        <dbReference type="EC" id="7.2.2.11"/>
    </reaction>
    <physiologicalReaction direction="left-to-right" evidence="15">
        <dbReference type="Rhea" id="RHEA:15558"/>
    </physiologicalReaction>
</comment>
<dbReference type="SUPFAM" id="SSF52540">
    <property type="entry name" value="P-loop containing nucleoside triphosphate hydrolases"/>
    <property type="match status" value="1"/>
</dbReference>
<dbReference type="Pfam" id="PF08352">
    <property type="entry name" value="oligo_HPY"/>
    <property type="match status" value="1"/>
</dbReference>
<evidence type="ECO:0000256" key="14">
    <source>
        <dbReference type="ARBA" id="ARBA00044143"/>
    </source>
</evidence>
<evidence type="ECO:0000259" key="16">
    <source>
        <dbReference type="PROSITE" id="PS50893"/>
    </source>
</evidence>
<evidence type="ECO:0000256" key="7">
    <source>
        <dbReference type="ARBA" id="ARBA00022840"/>
    </source>
</evidence>
<reference evidence="18" key="1">
    <citation type="submission" date="2016-10" db="EMBL/GenBank/DDBJ databases">
        <authorList>
            <person name="Varghese N."/>
            <person name="Submissions S."/>
        </authorList>
    </citation>
    <scope>NUCLEOTIDE SEQUENCE [LARGE SCALE GENOMIC DNA]</scope>
    <source>
        <strain evidence="18">DSM 17038</strain>
    </source>
</reference>
<dbReference type="PROSITE" id="PS00211">
    <property type="entry name" value="ABC_TRANSPORTER_1"/>
    <property type="match status" value="1"/>
</dbReference>
<evidence type="ECO:0000256" key="1">
    <source>
        <dbReference type="ARBA" id="ARBA00004202"/>
    </source>
</evidence>
<proteinExistence type="inferred from homology"/>
<keyword evidence="18" id="KW-1185">Reference proteome</keyword>
<dbReference type="InterPro" id="IPR003593">
    <property type="entry name" value="AAA+_ATPase"/>
</dbReference>
<keyword evidence="11" id="KW-0472">Membrane</keyword>
<dbReference type="InterPro" id="IPR027417">
    <property type="entry name" value="P-loop_NTPase"/>
</dbReference>
<dbReference type="PROSITE" id="PS50893">
    <property type="entry name" value="ABC_TRANSPORTER_2"/>
    <property type="match status" value="1"/>
</dbReference>
<keyword evidence="4" id="KW-1003">Cell membrane</keyword>
<evidence type="ECO:0000313" key="17">
    <source>
        <dbReference type="EMBL" id="SFG57778.1"/>
    </source>
</evidence>
<sequence length="331" mass="36338">MNEQVVLNLKNFHAHLPAKCGVVRAVNGISLQIARGRVLGLVGESGCGKSITCLSLLGLTRENGWVLTGEAQMQGKNLLALNAEAIRRCRGKEIAIIMQNPMAAFNPLATIGQHFTETIRSHLPLPEKASRDLAIKCLGYVGLPQPEKLMGQYSFQLSGGMLQRVMIAIALAMEPKVLIADEPTTSLDVTVQRQILGQLIHLKEKSRTGMLLVSHDLGVIAQMADDVAVMYCGYIVELAAAERLFNNPLHPYTRALLASKPQMRKKSLQTIGGQAPSLLNLARGCPFFARCSEKNRHCSHYSPELIQYDHRHLVGCAKYAVEQRTLQHGFA</sequence>
<name>A0A1I2SYT7_9FIRM</name>
<comment type="similarity">
    <text evidence="2">Belongs to the ABC transporter superfamily.</text>
</comment>
<evidence type="ECO:0000313" key="18">
    <source>
        <dbReference type="Proteomes" id="UP000199337"/>
    </source>
</evidence>
<dbReference type="Proteomes" id="UP000199337">
    <property type="component" value="Unassembled WGS sequence"/>
</dbReference>
<evidence type="ECO:0000256" key="8">
    <source>
        <dbReference type="ARBA" id="ARBA00022967"/>
    </source>
</evidence>
<dbReference type="InterPro" id="IPR050388">
    <property type="entry name" value="ABC_Ni/Peptide_Import"/>
</dbReference>